<protein>
    <submittedName>
        <fullName evidence="6">Outer membrane beta-barrel protein</fullName>
    </submittedName>
</protein>
<dbReference type="Proteomes" id="UP001232063">
    <property type="component" value="Unassembled WGS sequence"/>
</dbReference>
<evidence type="ECO:0000256" key="2">
    <source>
        <dbReference type="ARBA" id="ARBA00023136"/>
    </source>
</evidence>
<dbReference type="RefSeq" id="WP_314519490.1">
    <property type="nucleotide sequence ID" value="NZ_JASJOU010000023.1"/>
</dbReference>
<feature type="signal peptide" evidence="4">
    <location>
        <begin position="1"/>
        <end position="20"/>
    </location>
</feature>
<feature type="domain" description="Outer membrane protein beta-barrel" evidence="5">
    <location>
        <begin position="379"/>
        <end position="773"/>
    </location>
</feature>
<proteinExistence type="predicted"/>
<dbReference type="EMBL" id="JASJOU010000023">
    <property type="protein sequence ID" value="MDJ1506511.1"/>
    <property type="molecule type" value="Genomic_DNA"/>
</dbReference>
<name>A0AAE3RA81_9BACT</name>
<evidence type="ECO:0000256" key="3">
    <source>
        <dbReference type="ARBA" id="ARBA00023237"/>
    </source>
</evidence>
<dbReference type="InterPro" id="IPR037066">
    <property type="entry name" value="Plug_dom_sf"/>
</dbReference>
<gene>
    <name evidence="6" type="ORF">QNI22_38025</name>
</gene>
<dbReference type="Gene3D" id="2.170.130.10">
    <property type="entry name" value="TonB-dependent receptor, plug domain"/>
    <property type="match status" value="1"/>
</dbReference>
<keyword evidence="4" id="KW-0732">Signal</keyword>
<dbReference type="PANTHER" id="PTHR40980">
    <property type="entry name" value="PLUG DOMAIN-CONTAINING PROTEIN"/>
    <property type="match status" value="1"/>
</dbReference>
<dbReference type="Pfam" id="PF14905">
    <property type="entry name" value="OMP_b-brl_3"/>
    <property type="match status" value="1"/>
</dbReference>
<dbReference type="AlphaFoldDB" id="A0AAE3RA81"/>
<evidence type="ECO:0000313" key="6">
    <source>
        <dbReference type="EMBL" id="MDJ1506511.1"/>
    </source>
</evidence>
<dbReference type="SUPFAM" id="SSF56935">
    <property type="entry name" value="Porins"/>
    <property type="match status" value="1"/>
</dbReference>
<dbReference type="PANTHER" id="PTHR40980:SF4">
    <property type="entry name" value="TONB-DEPENDENT RECEPTOR-LIKE BETA-BARREL DOMAIN-CONTAINING PROTEIN"/>
    <property type="match status" value="1"/>
</dbReference>
<dbReference type="SUPFAM" id="SSF49464">
    <property type="entry name" value="Carboxypeptidase regulatory domain-like"/>
    <property type="match status" value="1"/>
</dbReference>
<dbReference type="InterPro" id="IPR036942">
    <property type="entry name" value="Beta-barrel_TonB_sf"/>
</dbReference>
<dbReference type="Gene3D" id="2.40.170.20">
    <property type="entry name" value="TonB-dependent receptor, beta-barrel domain"/>
    <property type="match status" value="1"/>
</dbReference>
<organism evidence="6 7">
    <name type="scientific">Xanthocytophaga agilis</name>
    <dbReference type="NCBI Taxonomy" id="3048010"/>
    <lineage>
        <taxon>Bacteria</taxon>
        <taxon>Pseudomonadati</taxon>
        <taxon>Bacteroidota</taxon>
        <taxon>Cytophagia</taxon>
        <taxon>Cytophagales</taxon>
        <taxon>Rhodocytophagaceae</taxon>
        <taxon>Xanthocytophaga</taxon>
    </lineage>
</organism>
<keyword evidence="2" id="KW-0472">Membrane</keyword>
<evidence type="ECO:0000313" key="7">
    <source>
        <dbReference type="Proteomes" id="UP001232063"/>
    </source>
</evidence>
<accession>A0AAE3RA81</accession>
<feature type="chain" id="PRO_5042141026" evidence="4">
    <location>
        <begin position="21"/>
        <end position="795"/>
    </location>
</feature>
<keyword evidence="3" id="KW-0998">Cell outer membrane</keyword>
<dbReference type="Pfam" id="PF13620">
    <property type="entry name" value="CarboxypepD_reg"/>
    <property type="match status" value="1"/>
</dbReference>
<reference evidence="6" key="1">
    <citation type="submission" date="2023-05" db="EMBL/GenBank/DDBJ databases">
        <authorList>
            <person name="Zhang X."/>
        </authorList>
    </citation>
    <scope>NUCLEOTIDE SEQUENCE</scope>
    <source>
        <strain evidence="6">BD1B2-1</strain>
    </source>
</reference>
<dbReference type="InterPro" id="IPR041700">
    <property type="entry name" value="OMP_b-brl_3"/>
</dbReference>
<dbReference type="GO" id="GO:0009279">
    <property type="term" value="C:cell outer membrane"/>
    <property type="evidence" value="ECO:0007669"/>
    <property type="project" value="UniProtKB-SubCell"/>
</dbReference>
<evidence type="ECO:0000256" key="1">
    <source>
        <dbReference type="ARBA" id="ARBA00004442"/>
    </source>
</evidence>
<evidence type="ECO:0000259" key="5">
    <source>
        <dbReference type="Pfam" id="PF14905"/>
    </source>
</evidence>
<evidence type="ECO:0000256" key="4">
    <source>
        <dbReference type="SAM" id="SignalP"/>
    </source>
</evidence>
<comment type="caution">
    <text evidence="6">The sequence shown here is derived from an EMBL/GenBank/DDBJ whole genome shotgun (WGS) entry which is preliminary data.</text>
</comment>
<sequence length="795" mass="90982">MLKFLSLTAVLLLSTVLLHAQVIVRGQVTDSNHIPVYLATVRLSTEADSLLLTGVQTDSAGKFVFRGLQTGHYRFQVSLLGHQAYVGQFTIYPEQATIQLETIVMAEDAKQLAEVIVKGERNAIRYEPMKTVIQVAGNSLFKSSSNILDILRKAPGLTVDPDGSILVSGRNTPAIFINGKPVPMSAEESLAYLKALSPDMIESIDLIANPSAQYDGQYKAIIDIKLRQNQSLGWKGLFNSAFRQNMYSSSDNTLNVAYRSKRATYILRTGYVGGDDYYLYTALQHLANTNIMTTHTHTRTTNNNLNLQATVDYTINPQHTIEVSLKTYRANRNATTVNQLSFREPIQYELLDVRQTTNKYAPIQINDALNVAYTLTFSKNSRLNLFGSLTNIQNRQNEDIQIWNQFLNERTNYWKTTLRNTIAIRNIQADYSRNTQSGNWQTGAKLAIVRTNNDLRYDTLNTEQQFVPDAGRTNRFTYDEYIHAGYVSYGYKRNKLDMRVSLRTEYTRTIANSVLQNTVRKREYITWLPGINASYQLGQDHRISLNANRRITRPDFSQLNPFRFYYSPLNYWVGNPYLRPSVTTSANLSYAYHAFTVGITAGREKDYMVRYPEYNRTTNELLYLGTNLPYADFANLETSYGSNLTQWWKMTHNLGIYYLKQQMPYLGKVYAIGVTDFSINGSHVFTLPKGVTADLTYRYQSKGGSSLYVRKAFGSADIGLQKSWLKDKLNTRLTFYDIFYTHAYKLVFREKEIIDNQLAHRYATRRLVFTLVYNFGTGNYTSKDNRTTDEEKRAK</sequence>
<keyword evidence="7" id="KW-1185">Reference proteome</keyword>
<dbReference type="InterPro" id="IPR008969">
    <property type="entry name" value="CarboxyPept-like_regulatory"/>
</dbReference>
<comment type="subcellular location">
    <subcellularLocation>
        <location evidence="1">Cell outer membrane</location>
    </subcellularLocation>
</comment>
<dbReference type="Gene3D" id="2.60.40.1120">
    <property type="entry name" value="Carboxypeptidase-like, regulatory domain"/>
    <property type="match status" value="1"/>
</dbReference>